<dbReference type="SUPFAM" id="SSF56672">
    <property type="entry name" value="DNA/RNA polymerases"/>
    <property type="match status" value="1"/>
</dbReference>
<organism evidence="2">
    <name type="scientific">Tanacetum cinerariifolium</name>
    <name type="common">Dalmatian daisy</name>
    <name type="synonym">Chrysanthemum cinerariifolium</name>
    <dbReference type="NCBI Taxonomy" id="118510"/>
    <lineage>
        <taxon>Eukaryota</taxon>
        <taxon>Viridiplantae</taxon>
        <taxon>Streptophyta</taxon>
        <taxon>Embryophyta</taxon>
        <taxon>Tracheophyta</taxon>
        <taxon>Spermatophyta</taxon>
        <taxon>Magnoliopsida</taxon>
        <taxon>eudicotyledons</taxon>
        <taxon>Gunneridae</taxon>
        <taxon>Pentapetalae</taxon>
        <taxon>asterids</taxon>
        <taxon>campanulids</taxon>
        <taxon>Asterales</taxon>
        <taxon>Asteraceae</taxon>
        <taxon>Asteroideae</taxon>
        <taxon>Anthemideae</taxon>
        <taxon>Anthemidinae</taxon>
        <taxon>Tanacetum</taxon>
    </lineage>
</organism>
<accession>A0A6L2KQT6</accession>
<proteinExistence type="predicted"/>
<dbReference type="GO" id="GO:0016301">
    <property type="term" value="F:kinase activity"/>
    <property type="evidence" value="ECO:0007669"/>
    <property type="project" value="UniProtKB-KW"/>
</dbReference>
<protein>
    <submittedName>
        <fullName evidence="2">Cysteine-rich receptor-like protein kinase</fullName>
    </submittedName>
</protein>
<keyword evidence="2" id="KW-0808">Transferase</keyword>
<feature type="domain" description="Reverse transcriptase" evidence="1">
    <location>
        <begin position="1"/>
        <end position="128"/>
    </location>
</feature>
<dbReference type="PANTHER" id="PTHR31635:SF196">
    <property type="entry name" value="REVERSE TRANSCRIPTASE DOMAIN-CONTAINING PROTEIN-RELATED"/>
    <property type="match status" value="1"/>
</dbReference>
<dbReference type="EMBL" id="BKCJ010002936">
    <property type="protein sequence ID" value="GEU51901.1"/>
    <property type="molecule type" value="Genomic_DNA"/>
</dbReference>
<evidence type="ECO:0000259" key="1">
    <source>
        <dbReference type="PROSITE" id="PS50878"/>
    </source>
</evidence>
<sequence length="128" mass="14484">MDGPLILNEVVSWCKAIKEQLLMFKVDFQKAFDSVRWDHLDEILGKFGFGIKWRGWIRGCLQSSKASVLVNGSPTDEFSFHRGLRQGDPLSPVLFILVMKSLHVSLQRLIDRGLKVNVHKSSIYGVGV</sequence>
<dbReference type="InterPro" id="IPR043502">
    <property type="entry name" value="DNA/RNA_pol_sf"/>
</dbReference>
<evidence type="ECO:0000313" key="2">
    <source>
        <dbReference type="EMBL" id="GEU51901.1"/>
    </source>
</evidence>
<keyword evidence="2" id="KW-0675">Receptor</keyword>
<comment type="caution">
    <text evidence="2">The sequence shown here is derived from an EMBL/GenBank/DDBJ whole genome shotgun (WGS) entry which is preliminary data.</text>
</comment>
<dbReference type="AlphaFoldDB" id="A0A6L2KQT6"/>
<dbReference type="PROSITE" id="PS50878">
    <property type="entry name" value="RT_POL"/>
    <property type="match status" value="1"/>
</dbReference>
<dbReference type="Pfam" id="PF00078">
    <property type="entry name" value="RVT_1"/>
    <property type="match status" value="1"/>
</dbReference>
<reference evidence="2" key="1">
    <citation type="journal article" date="2019" name="Sci. Rep.">
        <title>Draft genome of Tanacetum cinerariifolium, the natural source of mosquito coil.</title>
        <authorList>
            <person name="Yamashiro T."/>
            <person name="Shiraishi A."/>
            <person name="Satake H."/>
            <person name="Nakayama K."/>
        </authorList>
    </citation>
    <scope>NUCLEOTIDE SEQUENCE</scope>
</reference>
<gene>
    <name evidence="2" type="ORF">Tci_023879</name>
</gene>
<keyword evidence="2" id="KW-0418">Kinase</keyword>
<name>A0A6L2KQT6_TANCI</name>
<dbReference type="PANTHER" id="PTHR31635">
    <property type="entry name" value="REVERSE TRANSCRIPTASE DOMAIN-CONTAINING PROTEIN-RELATED"/>
    <property type="match status" value="1"/>
</dbReference>
<dbReference type="InterPro" id="IPR000477">
    <property type="entry name" value="RT_dom"/>
</dbReference>